<feature type="binding site" evidence="7">
    <location>
        <position position="456"/>
    </location>
    <ligand>
        <name>meso-2,6-diaminopimelate</name>
        <dbReference type="ChEBI" id="CHEBI:57791"/>
    </ligand>
</feature>
<evidence type="ECO:0000256" key="1">
    <source>
        <dbReference type="ARBA" id="ARBA00005898"/>
    </source>
</evidence>
<keyword evidence="5 7" id="KW-0131">Cell cycle</keyword>
<dbReference type="GO" id="GO:0008360">
    <property type="term" value="P:regulation of cell shape"/>
    <property type="evidence" value="ECO:0007669"/>
    <property type="project" value="UniProtKB-KW"/>
</dbReference>
<evidence type="ECO:0000256" key="8">
    <source>
        <dbReference type="RuleBase" id="RU004135"/>
    </source>
</evidence>
<evidence type="ECO:0000259" key="10">
    <source>
        <dbReference type="Pfam" id="PF02875"/>
    </source>
</evidence>
<protein>
    <recommendedName>
        <fullName evidence="7">UDP-N-acetylmuramoyl-L-alanyl-D-glutamate--2,6-diaminopimelate ligase</fullName>
        <ecNumber evidence="7">6.3.2.13</ecNumber>
    </recommendedName>
    <alternativeName>
        <fullName evidence="7">Meso-A2pm-adding enzyme</fullName>
    </alternativeName>
    <alternativeName>
        <fullName evidence="7">Meso-diaminopimelate-adding enzyme</fullName>
    </alternativeName>
    <alternativeName>
        <fullName evidence="7">UDP-MurNAc-L-Ala-D-Glu:meso-diaminopimelate ligase</fullName>
    </alternativeName>
    <alternativeName>
        <fullName evidence="7">UDP-MurNAc-tripeptide synthetase</fullName>
    </alternativeName>
    <alternativeName>
        <fullName evidence="7">UDP-N-acetylmuramyl-tripeptide synthetase</fullName>
    </alternativeName>
</protein>
<feature type="binding site" evidence="7">
    <location>
        <position position="176"/>
    </location>
    <ligand>
        <name>UDP-N-acetyl-alpha-D-muramoyl-L-alanyl-D-glutamate</name>
        <dbReference type="ChEBI" id="CHEBI:83900"/>
    </ligand>
</feature>
<dbReference type="GO" id="GO:0009252">
    <property type="term" value="P:peptidoglycan biosynthetic process"/>
    <property type="evidence" value="ECO:0007669"/>
    <property type="project" value="UniProtKB-UniRule"/>
</dbReference>
<dbReference type="InterPro" id="IPR004101">
    <property type="entry name" value="Mur_ligase_C"/>
</dbReference>
<feature type="binding site" evidence="7">
    <location>
        <position position="184"/>
    </location>
    <ligand>
        <name>UDP-N-acetyl-alpha-D-muramoyl-L-alanyl-D-glutamate</name>
        <dbReference type="ChEBI" id="CHEBI:83900"/>
    </ligand>
</feature>
<dbReference type="SUPFAM" id="SSF53244">
    <property type="entry name" value="MurD-like peptide ligases, peptide-binding domain"/>
    <property type="match status" value="1"/>
</dbReference>
<dbReference type="eggNOG" id="COG0769">
    <property type="taxonomic scope" value="Bacteria"/>
</dbReference>
<dbReference type="Proteomes" id="UP000028702">
    <property type="component" value="Unassembled WGS sequence"/>
</dbReference>
<keyword evidence="4 7" id="KW-0573">Peptidoglycan synthesis</keyword>
<keyword evidence="7" id="KW-0547">Nucleotide-binding</keyword>
<keyword evidence="13" id="KW-1185">Reference proteome</keyword>
<keyword evidence="7" id="KW-0436">Ligase</keyword>
<dbReference type="InterPro" id="IPR005761">
    <property type="entry name" value="UDP-N-AcMur-Glu-dNH2Pim_ligase"/>
</dbReference>
<dbReference type="GO" id="GO:0005737">
    <property type="term" value="C:cytoplasm"/>
    <property type="evidence" value="ECO:0007669"/>
    <property type="project" value="UniProtKB-SubCell"/>
</dbReference>
<comment type="subcellular location">
    <subcellularLocation>
        <location evidence="7 8">Cytoplasm</location>
    </subcellularLocation>
</comment>
<keyword evidence="7" id="KW-0460">Magnesium</keyword>
<dbReference type="SUPFAM" id="SSF63418">
    <property type="entry name" value="MurE/MurF N-terminal domain"/>
    <property type="match status" value="1"/>
</dbReference>
<dbReference type="GO" id="GO:0000287">
    <property type="term" value="F:magnesium ion binding"/>
    <property type="evidence" value="ECO:0007669"/>
    <property type="project" value="UniProtKB-UniRule"/>
</dbReference>
<dbReference type="UniPathway" id="UPA00219"/>
<dbReference type="GO" id="GO:0071555">
    <property type="term" value="P:cell wall organization"/>
    <property type="evidence" value="ECO:0007669"/>
    <property type="project" value="UniProtKB-KW"/>
</dbReference>
<comment type="caution">
    <text evidence="12">The sequence shown here is derived from an EMBL/GenBank/DDBJ whole genome shotgun (WGS) entry which is preliminary data.</text>
</comment>
<name>A0A081BA14_9HYPH</name>
<dbReference type="Pfam" id="PF02875">
    <property type="entry name" value="Mur_ligase_C"/>
    <property type="match status" value="1"/>
</dbReference>
<evidence type="ECO:0000256" key="5">
    <source>
        <dbReference type="ARBA" id="ARBA00023306"/>
    </source>
</evidence>
<feature type="binding site" evidence="7">
    <location>
        <begin position="149"/>
        <end position="150"/>
    </location>
    <ligand>
        <name>UDP-N-acetyl-alpha-D-muramoyl-L-alanyl-D-glutamate</name>
        <dbReference type="ChEBI" id="CHEBI:83900"/>
    </ligand>
</feature>
<dbReference type="NCBIfam" id="NF001124">
    <property type="entry name" value="PRK00139.1-2"/>
    <property type="match status" value="1"/>
</dbReference>
<evidence type="ECO:0000313" key="12">
    <source>
        <dbReference type="EMBL" id="GAK44882.1"/>
    </source>
</evidence>
<feature type="binding site" evidence="7">
    <location>
        <position position="452"/>
    </location>
    <ligand>
        <name>meso-2,6-diaminopimelate</name>
        <dbReference type="ChEBI" id="CHEBI:57791"/>
    </ligand>
</feature>
<feature type="binding site" evidence="7">
    <location>
        <position position="380"/>
    </location>
    <ligand>
        <name>meso-2,6-diaminopimelate</name>
        <dbReference type="ChEBI" id="CHEBI:57791"/>
    </ligand>
</feature>
<dbReference type="PANTHER" id="PTHR23135:SF4">
    <property type="entry name" value="UDP-N-ACETYLMURAMOYL-L-ALANYL-D-GLUTAMATE--2,6-DIAMINOPIMELATE LIGASE MURE HOMOLOG, CHLOROPLASTIC"/>
    <property type="match status" value="1"/>
</dbReference>
<evidence type="ECO:0000259" key="11">
    <source>
        <dbReference type="Pfam" id="PF08245"/>
    </source>
</evidence>
<keyword evidence="7" id="KW-0963">Cytoplasm</keyword>
<dbReference type="RefSeq" id="WP_045444982.1">
    <property type="nucleotide sequence ID" value="NZ_BBIO01000005.1"/>
</dbReference>
<evidence type="ECO:0000256" key="4">
    <source>
        <dbReference type="ARBA" id="ARBA00022984"/>
    </source>
</evidence>
<evidence type="ECO:0000256" key="2">
    <source>
        <dbReference type="ARBA" id="ARBA00022618"/>
    </source>
</evidence>
<keyword evidence="2 7" id="KW-0132">Cell division</keyword>
<dbReference type="Pfam" id="PF08245">
    <property type="entry name" value="Mur_ligase_M"/>
    <property type="match status" value="1"/>
</dbReference>
<comment type="function">
    <text evidence="7">Catalyzes the addition of meso-diaminopimelic acid to the nucleotide precursor UDP-N-acetylmuramoyl-L-alanyl-D-glutamate (UMAG) in the biosynthesis of bacterial cell-wall peptidoglycan.</text>
</comment>
<organism evidence="12 13">
    <name type="scientific">Tepidicaulis marinus</name>
    <dbReference type="NCBI Taxonomy" id="1333998"/>
    <lineage>
        <taxon>Bacteria</taxon>
        <taxon>Pseudomonadati</taxon>
        <taxon>Pseudomonadota</taxon>
        <taxon>Alphaproteobacteria</taxon>
        <taxon>Hyphomicrobiales</taxon>
        <taxon>Parvibaculaceae</taxon>
        <taxon>Tepidicaulis</taxon>
    </lineage>
</organism>
<gene>
    <name evidence="7" type="primary">murE</name>
    <name evidence="12" type="ORF">M2A_1381</name>
</gene>
<dbReference type="GO" id="GO:0051301">
    <property type="term" value="P:cell division"/>
    <property type="evidence" value="ECO:0007669"/>
    <property type="project" value="UniProtKB-KW"/>
</dbReference>
<reference evidence="12 13" key="1">
    <citation type="submission" date="2014-07" db="EMBL/GenBank/DDBJ databases">
        <title>Tepidicaulis marinum gen. nov., sp. nov., a novel marine bacterium denitrifying nitrate to nitrous oxide strictly under microaerobic conditions.</title>
        <authorList>
            <person name="Takeuchi M."/>
            <person name="Yamagishi T."/>
            <person name="Kamagata Y."/>
            <person name="Oshima K."/>
            <person name="Hattori M."/>
            <person name="Katayama T."/>
            <person name="Hanada S."/>
            <person name="Tamaki H."/>
            <person name="Marumo K."/>
            <person name="Maeda H."/>
            <person name="Nedachi M."/>
            <person name="Iwasaki W."/>
            <person name="Suwa Y."/>
            <person name="Sakata S."/>
        </authorList>
    </citation>
    <scope>NUCLEOTIDE SEQUENCE [LARGE SCALE GENOMIC DNA]</scope>
    <source>
        <strain evidence="12 13">MA2</strain>
    </source>
</reference>
<feature type="modified residue" description="N6-carboxylysine" evidence="7">
    <location>
        <position position="216"/>
    </location>
</feature>
<dbReference type="Gene3D" id="3.40.1190.10">
    <property type="entry name" value="Mur-like, catalytic domain"/>
    <property type="match status" value="1"/>
</dbReference>
<proteinExistence type="inferred from homology"/>
<comment type="caution">
    <text evidence="7">Lacks conserved residue(s) required for the propagation of feature annotation.</text>
</comment>
<evidence type="ECO:0000256" key="3">
    <source>
        <dbReference type="ARBA" id="ARBA00022960"/>
    </source>
</evidence>
<dbReference type="InterPro" id="IPR035911">
    <property type="entry name" value="MurE/MurF_N"/>
</dbReference>
<sequence>MELNELIGPGAALPNGDGVEIAGLTADSREVAPGYLFAALPGVNVDGAKFIADALDKGAAAILSGPDAGSGALSVPHLIDRNPRRRFALMAARFYGAQPETVAAVTGTNGKTSIASFTRQLWELQGLKAASLGTLGIEMAGETRPLGFTTPDPVRLQKELAALAGEGIAMLAMEASSHGLAQHRMDGVKIKAAAFTNITRDHMDYHATFGDYLYAKLRLFGEVMGPGGVAVLNADANQFAEFEAVSWARGHRIIAVGRRGQDICLEGVRAHPRGQTLQIIHKGEHYEIDLPLVGEFQASNALVAAGLVIGCGADAAKTFEALSSLRGVRGRLEEAAHLENGASVFIDYAHTPDALANALNALRPHAKGRLLVVFGCGGDRDKGKRPEMGRIAAELADGVFVTDDNPRSEKPAAIRAEIMAGAPEAVEIGDRAEAIRIAMEALGAGDVLVVAGKGHETGQTIGAKTVPFSDHEAVASALQKMGGLA</sequence>
<feature type="domain" description="Mur ligase central" evidence="11">
    <location>
        <begin position="105"/>
        <end position="307"/>
    </location>
</feature>
<feature type="domain" description="Mur ligase N-terminal catalytic" evidence="9">
    <location>
        <begin position="20"/>
        <end position="68"/>
    </location>
</feature>
<comment type="cofactor">
    <cofactor evidence="7">
        <name>Mg(2+)</name>
        <dbReference type="ChEBI" id="CHEBI:18420"/>
    </cofactor>
</comment>
<evidence type="ECO:0000259" key="9">
    <source>
        <dbReference type="Pfam" id="PF01225"/>
    </source>
</evidence>
<feature type="binding site" evidence="7">
    <location>
        <begin position="107"/>
        <end position="113"/>
    </location>
    <ligand>
        <name>ATP</name>
        <dbReference type="ChEBI" id="CHEBI:30616"/>
    </ligand>
</feature>
<dbReference type="Pfam" id="PF01225">
    <property type="entry name" value="Mur_ligase"/>
    <property type="match status" value="1"/>
</dbReference>
<feature type="short sequence motif" description="Meso-diaminopimelate recognition motif" evidence="7">
    <location>
        <begin position="404"/>
        <end position="407"/>
    </location>
</feature>
<dbReference type="InterPro" id="IPR036565">
    <property type="entry name" value="Mur-like_cat_sf"/>
</dbReference>
<dbReference type="InterPro" id="IPR013221">
    <property type="entry name" value="Mur_ligase_cen"/>
</dbReference>
<comment type="catalytic activity">
    <reaction evidence="7">
        <text>UDP-N-acetyl-alpha-D-muramoyl-L-alanyl-D-glutamate + meso-2,6-diaminopimelate + ATP = UDP-N-acetyl-alpha-D-muramoyl-L-alanyl-gamma-D-glutamyl-meso-2,6-diaminopimelate + ADP + phosphate + H(+)</text>
        <dbReference type="Rhea" id="RHEA:23676"/>
        <dbReference type="ChEBI" id="CHEBI:15378"/>
        <dbReference type="ChEBI" id="CHEBI:30616"/>
        <dbReference type="ChEBI" id="CHEBI:43474"/>
        <dbReference type="ChEBI" id="CHEBI:57791"/>
        <dbReference type="ChEBI" id="CHEBI:83900"/>
        <dbReference type="ChEBI" id="CHEBI:83905"/>
        <dbReference type="ChEBI" id="CHEBI:456216"/>
        <dbReference type="EC" id="6.3.2.13"/>
    </reaction>
</comment>
<dbReference type="GO" id="GO:0005524">
    <property type="term" value="F:ATP binding"/>
    <property type="evidence" value="ECO:0007669"/>
    <property type="project" value="UniProtKB-UniRule"/>
</dbReference>
<dbReference type="Gene3D" id="3.90.190.20">
    <property type="entry name" value="Mur ligase, C-terminal domain"/>
    <property type="match status" value="1"/>
</dbReference>
<dbReference type="GO" id="GO:0008765">
    <property type="term" value="F:UDP-N-acetylmuramoylalanyl-D-glutamate-2,6-diaminopimelate ligase activity"/>
    <property type="evidence" value="ECO:0007669"/>
    <property type="project" value="UniProtKB-UniRule"/>
</dbReference>
<feature type="binding site" evidence="7">
    <location>
        <position position="28"/>
    </location>
    <ligand>
        <name>UDP-N-acetyl-alpha-D-muramoyl-L-alanyl-D-glutamate</name>
        <dbReference type="ChEBI" id="CHEBI:83900"/>
    </ligand>
</feature>
<comment type="pathway">
    <text evidence="7 8">Cell wall biogenesis; peptidoglycan biosynthesis.</text>
</comment>
<dbReference type="NCBIfam" id="NF001126">
    <property type="entry name" value="PRK00139.1-4"/>
    <property type="match status" value="1"/>
</dbReference>
<keyword evidence="3 7" id="KW-0133">Cell shape</keyword>
<evidence type="ECO:0000256" key="7">
    <source>
        <dbReference type="HAMAP-Rule" id="MF_00208"/>
    </source>
</evidence>
<dbReference type="EC" id="6.3.2.13" evidence="7"/>
<keyword evidence="6 7" id="KW-0961">Cell wall biogenesis/degradation</keyword>
<dbReference type="NCBIfam" id="TIGR01085">
    <property type="entry name" value="murE"/>
    <property type="match status" value="1"/>
</dbReference>
<dbReference type="Gene3D" id="3.40.1390.10">
    <property type="entry name" value="MurE/MurF, N-terminal domain"/>
    <property type="match status" value="1"/>
</dbReference>
<dbReference type="SUPFAM" id="SSF53623">
    <property type="entry name" value="MurD-like peptide ligases, catalytic domain"/>
    <property type="match status" value="1"/>
</dbReference>
<feature type="binding site" evidence="7">
    <location>
        <begin position="404"/>
        <end position="407"/>
    </location>
    <ligand>
        <name>meso-2,6-diaminopimelate</name>
        <dbReference type="ChEBI" id="CHEBI:57791"/>
    </ligand>
</feature>
<dbReference type="HAMAP" id="MF_00208">
    <property type="entry name" value="MurE"/>
    <property type="match status" value="1"/>
</dbReference>
<feature type="domain" description="Mur ligase C-terminal" evidence="10">
    <location>
        <begin position="330"/>
        <end position="454"/>
    </location>
</feature>
<dbReference type="InterPro" id="IPR036615">
    <property type="entry name" value="Mur_ligase_C_dom_sf"/>
</dbReference>
<evidence type="ECO:0000256" key="6">
    <source>
        <dbReference type="ARBA" id="ARBA00023316"/>
    </source>
</evidence>
<comment type="similarity">
    <text evidence="1 7">Belongs to the MurCDEF family. MurE subfamily.</text>
</comment>
<dbReference type="PANTHER" id="PTHR23135">
    <property type="entry name" value="MUR LIGASE FAMILY MEMBER"/>
    <property type="match status" value="1"/>
</dbReference>
<dbReference type="InterPro" id="IPR000713">
    <property type="entry name" value="Mur_ligase_N"/>
</dbReference>
<feature type="binding site" evidence="7">
    <location>
        <position position="182"/>
    </location>
    <ligand>
        <name>UDP-N-acetyl-alpha-D-muramoyl-L-alanyl-D-glutamate</name>
        <dbReference type="ChEBI" id="CHEBI:83900"/>
    </ligand>
</feature>
<dbReference type="STRING" id="1333998.M2A_1381"/>
<comment type="PTM">
    <text evidence="7">Carboxylation is probably crucial for Mg(2+) binding and, consequently, for the gamma-phosphate positioning of ATP.</text>
</comment>
<dbReference type="EMBL" id="BBIO01000005">
    <property type="protein sequence ID" value="GAK44882.1"/>
    <property type="molecule type" value="Genomic_DNA"/>
</dbReference>
<accession>A0A081BA14</accession>
<keyword evidence="7" id="KW-0067">ATP-binding</keyword>
<dbReference type="AlphaFoldDB" id="A0A081BA14"/>
<evidence type="ECO:0000313" key="13">
    <source>
        <dbReference type="Proteomes" id="UP000028702"/>
    </source>
</evidence>